<feature type="compositionally biased region" description="Basic and acidic residues" evidence="1">
    <location>
        <begin position="1026"/>
        <end position="1036"/>
    </location>
</feature>
<dbReference type="Proteomes" id="UP001296104">
    <property type="component" value="Unassembled WGS sequence"/>
</dbReference>
<keyword evidence="3" id="KW-1185">Reference proteome</keyword>
<feature type="region of interest" description="Disordered" evidence="1">
    <location>
        <begin position="779"/>
        <end position="830"/>
    </location>
</feature>
<feature type="compositionally biased region" description="Polar residues" evidence="1">
    <location>
        <begin position="570"/>
        <end position="579"/>
    </location>
</feature>
<feature type="compositionally biased region" description="Basic and acidic residues" evidence="1">
    <location>
        <begin position="1113"/>
        <end position="1123"/>
    </location>
</feature>
<feature type="compositionally biased region" description="Low complexity" evidence="1">
    <location>
        <begin position="539"/>
        <end position="551"/>
    </location>
</feature>
<feature type="region of interest" description="Disordered" evidence="1">
    <location>
        <begin position="107"/>
        <end position="127"/>
    </location>
</feature>
<feature type="region of interest" description="Disordered" evidence="1">
    <location>
        <begin position="466"/>
        <end position="663"/>
    </location>
</feature>
<feature type="region of interest" description="Disordered" evidence="1">
    <location>
        <begin position="1001"/>
        <end position="1131"/>
    </location>
</feature>
<feature type="compositionally biased region" description="Polar residues" evidence="1">
    <location>
        <begin position="1008"/>
        <end position="1025"/>
    </location>
</feature>
<gene>
    <name evidence="2" type="ORF">LECACI_7A006589</name>
</gene>
<feature type="compositionally biased region" description="Low complexity" evidence="1">
    <location>
        <begin position="57"/>
        <end position="67"/>
    </location>
</feature>
<proteinExistence type="predicted"/>
<organism evidence="2 3">
    <name type="scientific">Lecanosticta acicola</name>
    <dbReference type="NCBI Taxonomy" id="111012"/>
    <lineage>
        <taxon>Eukaryota</taxon>
        <taxon>Fungi</taxon>
        <taxon>Dikarya</taxon>
        <taxon>Ascomycota</taxon>
        <taxon>Pezizomycotina</taxon>
        <taxon>Dothideomycetes</taxon>
        <taxon>Dothideomycetidae</taxon>
        <taxon>Mycosphaerellales</taxon>
        <taxon>Mycosphaerellaceae</taxon>
        <taxon>Lecanosticta</taxon>
    </lineage>
</organism>
<accession>A0AAI9EB05</accession>
<reference evidence="2" key="1">
    <citation type="submission" date="2023-11" db="EMBL/GenBank/DDBJ databases">
        <authorList>
            <person name="Alioto T."/>
            <person name="Alioto T."/>
            <person name="Gomez Garrido J."/>
        </authorList>
    </citation>
    <scope>NUCLEOTIDE SEQUENCE</scope>
</reference>
<comment type="caution">
    <text evidence="2">The sequence shown here is derived from an EMBL/GenBank/DDBJ whole genome shotgun (WGS) entry which is preliminary data.</text>
</comment>
<feature type="region of interest" description="Disordered" evidence="1">
    <location>
        <begin position="244"/>
        <end position="273"/>
    </location>
</feature>
<dbReference type="EMBL" id="CAVMBE010000048">
    <property type="protein sequence ID" value="CAK4031431.1"/>
    <property type="molecule type" value="Genomic_DNA"/>
</dbReference>
<protein>
    <submittedName>
        <fullName evidence="2">Uncharacterized protein</fullName>
    </submittedName>
</protein>
<feature type="compositionally biased region" description="Polar residues" evidence="1">
    <location>
        <begin position="552"/>
        <end position="563"/>
    </location>
</feature>
<evidence type="ECO:0000313" key="2">
    <source>
        <dbReference type="EMBL" id="CAK4031431.1"/>
    </source>
</evidence>
<feature type="compositionally biased region" description="Low complexity" evidence="1">
    <location>
        <begin position="932"/>
        <end position="950"/>
    </location>
</feature>
<feature type="compositionally biased region" description="Basic and acidic residues" evidence="1">
    <location>
        <begin position="603"/>
        <end position="622"/>
    </location>
</feature>
<feature type="region of interest" description="Disordered" evidence="1">
    <location>
        <begin position="337"/>
        <end position="358"/>
    </location>
</feature>
<feature type="compositionally biased region" description="Polar residues" evidence="1">
    <location>
        <begin position="806"/>
        <end position="820"/>
    </location>
</feature>
<dbReference type="AlphaFoldDB" id="A0AAI9EB05"/>
<feature type="region of interest" description="Disordered" evidence="1">
    <location>
        <begin position="932"/>
        <end position="953"/>
    </location>
</feature>
<feature type="compositionally biased region" description="Polar residues" evidence="1">
    <location>
        <begin position="623"/>
        <end position="645"/>
    </location>
</feature>
<sequence length="1131" mass="122144">MTGLKVTRKVYSAEELHRLRGSQSQPKLHEAIEEHEGEDAEIVKEHVLRGSKSFTARSTRSRTTNNSLRVPSNHSHNENVAAVPHDISRQSTSLNPIAAGHVLGEIQPNNQFPRQGPFKIGRSPTPSIKKKKAEAIVKAHGSPTHVRVTAGGRIVPSEQSPLCHPRYGYSAIKANGGLVKFAPNHHPGQPNQWIESTEATKNGSIVQDIHGNFCQIVDGIVHPLDEVDGAFRLHMEAPNVTLPRSSLGSANSSFRNAASQPQPPARPNGIAPEEPPVEVQIAALEQEYTKLDNELKEVNKTDAAHGKNMSSSARQSLYDKRRQLTVQTGKLHKTIKELKNRPPPNAPTSPRAMAKRNSISPRTRLPPFLQQRQAPGLMQIPPGSGPAPPAYGQFYGGGPSIGGQYGVQPEASPEEVYGAQPWPMPPQNMFVPPPPFDGSMLPPMSAYQHPTVNSLVVALPTVEGNIAQNDGSDEQQGDSPNRSRALSIRAPDSKPAPNLKSNLNPMSPAYKPASAVSRPALGDNTTSKQIRDRVPTPLSPLHQLQPPSQSHKTSNATDDTISPTKRAAHLQSSSISSFDTADFFPRNTREYSTRQYVYQGRTDQSEDKENANPESSTAERDVSPTTPGQNNQSSMQATKDYTPQTCGFKAPAAPPGTPVHAEGAGVSRASVVAPPSRIDVPNREADNISPKSKREWYFVQEHPEQVMKQSFTSPEKIRVLQDELEVTNEPEDTIDFTQKPRDWIQGYQAGLQRKAVSAAHSASFMDGYCAGMLKSEEANNSSTKTAQATGSPYKSVSRRPSPAIPSHSSGRTQLAENASSGPRPPFEKSTNSMDCLKQAVFAPQNKNAVLTPAPDGPHVSEAPLNLGAWQKSQQGPTHLGPTTTTRIASYHLPLRTSSNADQQRVMSDGHVDNKQQSTTSYLHLTGQPASPSLSTMSIASSSIPSNSAPNTDKRITSITSLDATMYRQWPGSRIMTPTEWKTESSVAHAAGLATGYFANAQFDGANPPQRTTTVASNADNPQLSSRFREGSLDRMSDPPTSPPPPMSPNLSPAKSPRRQNSARKAGTPGKTQSPTKAKIEHIAGKVGIKVSGSPGKANEGATGAPNFDSSSPPDKRRWRDIWRKGGHNGSE</sequence>
<feature type="compositionally biased region" description="Polar residues" evidence="1">
    <location>
        <begin position="779"/>
        <end position="794"/>
    </location>
</feature>
<feature type="region of interest" description="Disordered" evidence="1">
    <location>
        <begin position="51"/>
        <end position="77"/>
    </location>
</feature>
<evidence type="ECO:0000256" key="1">
    <source>
        <dbReference type="SAM" id="MobiDB-lite"/>
    </source>
</evidence>
<name>A0AAI9EB05_9PEZI</name>
<feature type="compositionally biased region" description="Polar residues" evidence="1">
    <location>
        <begin position="244"/>
        <end position="260"/>
    </location>
</feature>
<evidence type="ECO:0000313" key="3">
    <source>
        <dbReference type="Proteomes" id="UP001296104"/>
    </source>
</evidence>